<reference evidence="2" key="1">
    <citation type="journal article" date="2022" name="Microbiol. Resour. Announc.">
        <title>Draft Genome Sequence of a Methanogenic Archaeon from West Spitsbergen Permafrost.</title>
        <authorList>
            <person name="Trubitsyn V."/>
            <person name="Rivkina E."/>
            <person name="Shcherbakova V."/>
        </authorList>
    </citation>
    <scope>NUCLEOTIDE SEQUENCE [LARGE SCALE GENOMIC DNA]</scope>
    <source>
        <strain evidence="2">VT</strain>
    </source>
</reference>
<organism evidence="1 2">
    <name type="scientific">Methanobacterium spitsbergense</name>
    <dbReference type="NCBI Taxonomy" id="2874285"/>
    <lineage>
        <taxon>Archaea</taxon>
        <taxon>Methanobacteriati</taxon>
        <taxon>Methanobacteriota</taxon>
        <taxon>Methanomada group</taxon>
        <taxon>Methanobacteria</taxon>
        <taxon>Methanobacteriales</taxon>
        <taxon>Methanobacteriaceae</taxon>
        <taxon>Methanobacterium</taxon>
    </lineage>
</organism>
<evidence type="ECO:0000313" key="1">
    <source>
        <dbReference type="EMBL" id="MBZ2166906.1"/>
    </source>
</evidence>
<accession>A0A8T5UY94</accession>
<gene>
    <name evidence="1" type="ORF">K8N75_12755</name>
</gene>
<dbReference type="AlphaFoldDB" id="A0A8T5UY94"/>
<keyword evidence="2" id="KW-1185">Reference proteome</keyword>
<dbReference type="RefSeq" id="WP_223792448.1">
    <property type="nucleotide sequence ID" value="NZ_JAIOUQ010000016.1"/>
</dbReference>
<dbReference type="Proteomes" id="UP000825933">
    <property type="component" value="Unassembled WGS sequence"/>
</dbReference>
<name>A0A8T5UY94_9EURY</name>
<comment type="caution">
    <text evidence="1">The sequence shown here is derived from an EMBL/GenBank/DDBJ whole genome shotgun (WGS) entry which is preliminary data.</text>
</comment>
<proteinExistence type="predicted"/>
<evidence type="ECO:0000313" key="2">
    <source>
        <dbReference type="Proteomes" id="UP000825933"/>
    </source>
</evidence>
<protein>
    <submittedName>
        <fullName evidence="1">Uncharacterized protein</fullName>
    </submittedName>
</protein>
<dbReference type="EMBL" id="JAIOUQ010000016">
    <property type="protein sequence ID" value="MBZ2166906.1"/>
    <property type="molecule type" value="Genomic_DNA"/>
</dbReference>
<sequence>MNMRLVFLIFLIVVFAAGFGFISYSQSTGISLNEAYGTGNIVITQNTSAGTVPHQVNIVNNGNDPVKVEVGDVLTAQSSQDLVIAENKTIKKNNTDTISAYCLDPSQRAIPGVKLKANGTSTNAVKQVIMASNINDLNNATNAQVQIWILTSGVDFNIYSRESVAVVETQKINYTKLRQIVSDAKTAISTRFNVNVNNIDKLNQNGTSNSTGIVGGFINWIKSTTGI</sequence>